<dbReference type="GO" id="GO:0005634">
    <property type="term" value="C:nucleus"/>
    <property type="evidence" value="ECO:0007669"/>
    <property type="project" value="TreeGrafter"/>
</dbReference>
<dbReference type="Proteomes" id="UP001162029">
    <property type="component" value="Unassembled WGS sequence"/>
</dbReference>
<dbReference type="AlphaFoldDB" id="A0AAV0UYE3"/>
<dbReference type="PANTHER" id="PTHR12829">
    <property type="entry name" value="N6-ADENOSINE-METHYLTRANSFERASE"/>
    <property type="match status" value="1"/>
</dbReference>
<name>A0AAV0UYE3_9STRA</name>
<comment type="similarity">
    <text evidence="1">Belongs to the MT-A70-like family.</text>
</comment>
<evidence type="ECO:0008006" key="4">
    <source>
        <dbReference type="Google" id="ProtNLM"/>
    </source>
</evidence>
<sequence>MEPKVSCVNHAALVNEYFLGHLYLRKDSLHIPSAAFVRSRSINAPMETWRRQKKRDIAAQRRAQRLEQLIAQSKFVPLSNRVKAALEDAHKRFGGSRFELRTFLPSFEGHTNAESGSTLDDVLNSLSKASEKEVLDDGNVHCNPTDRLQVATVNGTKVLLPAGSSFAQRDVRELCQISLGRHKLIVIDPPWLNKSVSRGKHYDMFDHTQLLTIDIPHVADPDECILGVWVTNRPRYLTYLREQALPSVGLYLPCVLVLAKAKQKRHHPSASLTKTLSLQTTKKSELFARELRPNWTNVGNEVFKFQNASMFQPSAEDLHVRGA</sequence>
<reference evidence="2" key="1">
    <citation type="submission" date="2022-12" db="EMBL/GenBank/DDBJ databases">
        <authorList>
            <person name="Webb A."/>
        </authorList>
    </citation>
    <scope>NUCLEOTIDE SEQUENCE</scope>
    <source>
        <strain evidence="2">Pd1</strain>
    </source>
</reference>
<dbReference type="InterPro" id="IPR007757">
    <property type="entry name" value="MT-A70-like"/>
</dbReference>
<comment type="caution">
    <text evidence="2">The sequence shown here is derived from an EMBL/GenBank/DDBJ whole genome shotgun (WGS) entry which is preliminary data.</text>
</comment>
<accession>A0AAV0UYE3</accession>
<dbReference type="Pfam" id="PF05063">
    <property type="entry name" value="MT-A70"/>
    <property type="match status" value="1"/>
</dbReference>
<proteinExistence type="inferred from homology"/>
<organism evidence="2 3">
    <name type="scientific">Peronospora destructor</name>
    <dbReference type="NCBI Taxonomy" id="86335"/>
    <lineage>
        <taxon>Eukaryota</taxon>
        <taxon>Sar</taxon>
        <taxon>Stramenopiles</taxon>
        <taxon>Oomycota</taxon>
        <taxon>Peronosporomycetes</taxon>
        <taxon>Peronosporales</taxon>
        <taxon>Peronosporaceae</taxon>
        <taxon>Peronospora</taxon>
    </lineage>
</organism>
<dbReference type="EMBL" id="CANTFM010001627">
    <property type="protein sequence ID" value="CAI5741896.1"/>
    <property type="molecule type" value="Genomic_DNA"/>
</dbReference>
<keyword evidence="3" id="KW-1185">Reference proteome</keyword>
<evidence type="ECO:0000313" key="2">
    <source>
        <dbReference type="EMBL" id="CAI5741896.1"/>
    </source>
</evidence>
<dbReference type="PROSITE" id="PS51143">
    <property type="entry name" value="MT_A70"/>
    <property type="match status" value="1"/>
</dbReference>
<protein>
    <recommendedName>
        <fullName evidence="4">Methyltransferase-like protein 4</fullName>
    </recommendedName>
</protein>
<dbReference type="GO" id="GO:0008168">
    <property type="term" value="F:methyltransferase activity"/>
    <property type="evidence" value="ECO:0007669"/>
    <property type="project" value="TreeGrafter"/>
</dbReference>
<gene>
    <name evidence="2" type="ORF">PDE001_LOCUS8022</name>
</gene>
<dbReference type="PANTHER" id="PTHR12829:SF4">
    <property type="entry name" value="N(6)-ADENINE-SPECIFIC METHYLTRANSFERASE METTL4"/>
    <property type="match status" value="1"/>
</dbReference>
<evidence type="ECO:0000313" key="3">
    <source>
        <dbReference type="Proteomes" id="UP001162029"/>
    </source>
</evidence>
<evidence type="ECO:0000256" key="1">
    <source>
        <dbReference type="PROSITE-ProRule" id="PRU00489"/>
    </source>
</evidence>